<dbReference type="SUPFAM" id="SSF53474">
    <property type="entry name" value="alpha/beta-Hydrolases"/>
    <property type="match status" value="1"/>
</dbReference>
<accession>A0ABV5X3A5</accession>
<comment type="caution">
    <text evidence="3">The sequence shown here is derived from an EMBL/GenBank/DDBJ whole genome shotgun (WGS) entry which is preliminary data.</text>
</comment>
<proteinExistence type="predicted"/>
<dbReference type="EMBL" id="JBHMAU010000067">
    <property type="protein sequence ID" value="MFB9776921.1"/>
    <property type="molecule type" value="Genomic_DNA"/>
</dbReference>
<reference evidence="3 4" key="1">
    <citation type="submission" date="2024-09" db="EMBL/GenBank/DDBJ databases">
        <authorList>
            <person name="Sun Q."/>
            <person name="Mori K."/>
        </authorList>
    </citation>
    <scope>NUCLEOTIDE SEQUENCE [LARGE SCALE GENOMIC DNA]</scope>
    <source>
        <strain evidence="3 4">JCM 11683</strain>
    </source>
</reference>
<feature type="domain" description="Serine aminopeptidase S33" evidence="2">
    <location>
        <begin position="185"/>
        <end position="278"/>
    </location>
</feature>
<feature type="region of interest" description="Disordered" evidence="1">
    <location>
        <begin position="137"/>
        <end position="157"/>
    </location>
</feature>
<evidence type="ECO:0000313" key="3">
    <source>
        <dbReference type="EMBL" id="MFB9776921.1"/>
    </source>
</evidence>
<keyword evidence="3" id="KW-0378">Hydrolase</keyword>
<dbReference type="Proteomes" id="UP001589707">
    <property type="component" value="Unassembled WGS sequence"/>
</dbReference>
<feature type="compositionally biased region" description="Low complexity" evidence="1">
    <location>
        <begin position="145"/>
        <end position="157"/>
    </location>
</feature>
<sequence length="409" mass="43480">MAQMHEWGEDILGPRFRMLPITVGDGDTAVIIAPALPGAAAGDGGADAGQLRDADPARRETGPTLRDAEPALQPSGTARPVVPARTAVIYVHGWSDYFFHHRLADYYASLGIAFYAIDLRRYGRSLLIEAAGGPEHWAPHTSKTAAAHAEATAHGSPAAHPDAAAALAVAAEDDLPGRALTGPGTHAGYIEDLRAYDEEIAAALTVVEAENPGAQVLLHGHSTGGLILALWAARHRDTACGLLLNSPWLEFQYDAAARKLMNAWMGLRSKSAKPLNVQLPNFYTLASASLGRLPYDLRLKPPGGFPIYPAWLQAIFAGHKQVEAGLGLTIPTLVQISATTLRGASFTSSMATADIVLDVDVIARRALSLGESMTIERIPNAMHDVFISAEAPRRQAYDGLARFLFGVLG</sequence>
<evidence type="ECO:0000256" key="1">
    <source>
        <dbReference type="SAM" id="MobiDB-lite"/>
    </source>
</evidence>
<protein>
    <submittedName>
        <fullName evidence="3">Alpha/beta hydrolase</fullName>
    </submittedName>
</protein>
<feature type="compositionally biased region" description="Basic and acidic residues" evidence="1">
    <location>
        <begin position="50"/>
        <end position="69"/>
    </location>
</feature>
<dbReference type="Pfam" id="PF12146">
    <property type="entry name" value="Hydrolase_4"/>
    <property type="match status" value="1"/>
</dbReference>
<dbReference type="InterPro" id="IPR029058">
    <property type="entry name" value="AB_hydrolase_fold"/>
</dbReference>
<evidence type="ECO:0000259" key="2">
    <source>
        <dbReference type="Pfam" id="PF12146"/>
    </source>
</evidence>
<evidence type="ECO:0000313" key="4">
    <source>
        <dbReference type="Proteomes" id="UP001589707"/>
    </source>
</evidence>
<dbReference type="Gene3D" id="3.40.50.1820">
    <property type="entry name" value="alpha/beta hydrolase"/>
    <property type="match status" value="1"/>
</dbReference>
<dbReference type="RefSeq" id="WP_376840781.1">
    <property type="nucleotide sequence ID" value="NZ_JBHMAU010000067.1"/>
</dbReference>
<dbReference type="GO" id="GO:0016787">
    <property type="term" value="F:hydrolase activity"/>
    <property type="evidence" value="ECO:0007669"/>
    <property type="project" value="UniProtKB-KW"/>
</dbReference>
<gene>
    <name evidence="3" type="ORF">ACFFN1_11025</name>
</gene>
<dbReference type="InterPro" id="IPR022742">
    <property type="entry name" value="Hydrolase_4"/>
</dbReference>
<name>A0ABV5X3A5_9MICO</name>
<keyword evidence="4" id="KW-1185">Reference proteome</keyword>
<feature type="region of interest" description="Disordered" evidence="1">
    <location>
        <begin position="40"/>
        <end position="78"/>
    </location>
</feature>
<organism evidence="3 4">
    <name type="scientific">Brevibacterium otitidis</name>
    <dbReference type="NCBI Taxonomy" id="53364"/>
    <lineage>
        <taxon>Bacteria</taxon>
        <taxon>Bacillati</taxon>
        <taxon>Actinomycetota</taxon>
        <taxon>Actinomycetes</taxon>
        <taxon>Micrococcales</taxon>
        <taxon>Brevibacteriaceae</taxon>
        <taxon>Brevibacterium</taxon>
    </lineage>
</organism>